<name>A0A0N1H1P0_9EURO</name>
<feature type="region of interest" description="Disordered" evidence="1">
    <location>
        <begin position="1"/>
        <end position="91"/>
    </location>
</feature>
<gene>
    <name evidence="2" type="ORF">AB675_10212</name>
</gene>
<keyword evidence="3" id="KW-1185">Reference proteome</keyword>
<sequence length="184" mass="19420">MGKKASSSPTLTPTSPNTPASPPRMDAPPAYDEVAGRRSSSSISAHSNDPIIDDAAAQAHARQAGIALSDRTGNGVSPESAEEQRQKRLARQKQEGGCLNFGDNVDGCMNVGAGYEFGKTDGCMNVGGGTQFSEFNGCMNYQSKNGCMNYKSSGGCMNYDVSEDWEDNEGCLNFRRGGGCLLRG</sequence>
<dbReference type="RefSeq" id="XP_017994758.1">
    <property type="nucleotide sequence ID" value="XM_018138967.1"/>
</dbReference>
<organism evidence="2 3">
    <name type="scientific">Cyphellophora attinorum</name>
    <dbReference type="NCBI Taxonomy" id="1664694"/>
    <lineage>
        <taxon>Eukaryota</taxon>
        <taxon>Fungi</taxon>
        <taxon>Dikarya</taxon>
        <taxon>Ascomycota</taxon>
        <taxon>Pezizomycotina</taxon>
        <taxon>Eurotiomycetes</taxon>
        <taxon>Chaetothyriomycetidae</taxon>
        <taxon>Chaetothyriales</taxon>
        <taxon>Cyphellophoraceae</taxon>
        <taxon>Cyphellophora</taxon>
    </lineage>
</organism>
<evidence type="ECO:0000313" key="3">
    <source>
        <dbReference type="Proteomes" id="UP000038010"/>
    </source>
</evidence>
<evidence type="ECO:0000256" key="1">
    <source>
        <dbReference type="SAM" id="MobiDB-lite"/>
    </source>
</evidence>
<evidence type="ECO:0000313" key="2">
    <source>
        <dbReference type="EMBL" id="KPI34795.1"/>
    </source>
</evidence>
<feature type="compositionally biased region" description="Low complexity" evidence="1">
    <location>
        <begin position="39"/>
        <end position="67"/>
    </location>
</feature>
<protein>
    <submittedName>
        <fullName evidence="2">Uncharacterized protein</fullName>
    </submittedName>
</protein>
<feature type="compositionally biased region" description="Low complexity" evidence="1">
    <location>
        <begin position="1"/>
        <end position="18"/>
    </location>
</feature>
<reference evidence="2 3" key="1">
    <citation type="submission" date="2015-06" db="EMBL/GenBank/DDBJ databases">
        <title>Draft genome of the ant-associated black yeast Phialophora attae CBS 131958.</title>
        <authorList>
            <person name="Moreno L.F."/>
            <person name="Stielow B.J."/>
            <person name="de Hoog S."/>
            <person name="Vicente V.A."/>
            <person name="Weiss V.A."/>
            <person name="de Vries M."/>
            <person name="Cruz L.M."/>
            <person name="Souza E.M."/>
        </authorList>
    </citation>
    <scope>NUCLEOTIDE SEQUENCE [LARGE SCALE GENOMIC DNA]</scope>
    <source>
        <strain evidence="2 3">CBS 131958</strain>
    </source>
</reference>
<dbReference type="Proteomes" id="UP000038010">
    <property type="component" value="Unassembled WGS sequence"/>
</dbReference>
<dbReference type="GeneID" id="28730847"/>
<dbReference type="EMBL" id="LFJN01000050">
    <property type="protein sequence ID" value="KPI34795.1"/>
    <property type="molecule type" value="Genomic_DNA"/>
</dbReference>
<dbReference type="VEuPathDB" id="FungiDB:AB675_10212"/>
<comment type="caution">
    <text evidence="2">The sequence shown here is derived from an EMBL/GenBank/DDBJ whole genome shotgun (WGS) entry which is preliminary data.</text>
</comment>
<accession>A0A0N1H1P0</accession>
<dbReference type="AlphaFoldDB" id="A0A0N1H1P0"/>
<proteinExistence type="predicted"/>